<evidence type="ECO:0000256" key="1">
    <source>
        <dbReference type="ARBA" id="ARBA00004123"/>
    </source>
</evidence>
<evidence type="ECO:0000313" key="5">
    <source>
        <dbReference type="EMBL" id="KAK4537058.1"/>
    </source>
</evidence>
<reference evidence="5 6" key="1">
    <citation type="submission" date="2022-07" db="EMBL/GenBank/DDBJ databases">
        <title>Genome-wide signatures of adaptation to extreme environments.</title>
        <authorList>
            <person name="Cho C.H."/>
            <person name="Yoon H.S."/>
        </authorList>
    </citation>
    <scope>NUCLEOTIDE SEQUENCE [LARGE SCALE GENOMIC DNA]</scope>
    <source>
        <strain evidence="5 6">DBV 063 E5</strain>
    </source>
</reference>
<evidence type="ECO:0000313" key="6">
    <source>
        <dbReference type="Proteomes" id="UP001301350"/>
    </source>
</evidence>
<evidence type="ECO:0000256" key="3">
    <source>
        <dbReference type="ARBA" id="ARBA00022737"/>
    </source>
</evidence>
<comment type="subcellular location">
    <subcellularLocation>
        <location evidence="1">Nucleus</location>
    </subcellularLocation>
</comment>
<accession>A0AAV9IXM4</accession>
<dbReference type="Proteomes" id="UP001301350">
    <property type="component" value="Unassembled WGS sequence"/>
</dbReference>
<dbReference type="GO" id="GO:0031080">
    <property type="term" value="C:nuclear pore outer ring"/>
    <property type="evidence" value="ECO:0007669"/>
    <property type="project" value="TreeGrafter"/>
</dbReference>
<evidence type="ECO:0000256" key="4">
    <source>
        <dbReference type="ARBA" id="ARBA00023242"/>
    </source>
</evidence>
<proteinExistence type="predicted"/>
<evidence type="ECO:0000256" key="2">
    <source>
        <dbReference type="ARBA" id="ARBA00022574"/>
    </source>
</evidence>
<dbReference type="InterPro" id="IPR015943">
    <property type="entry name" value="WD40/YVTN_repeat-like_dom_sf"/>
</dbReference>
<dbReference type="EMBL" id="JANCYW010000010">
    <property type="protein sequence ID" value="KAK4537058.1"/>
    <property type="molecule type" value="Genomic_DNA"/>
</dbReference>
<organism evidence="5 6">
    <name type="scientific">Cyanidium caldarium</name>
    <name type="common">Red alga</name>
    <dbReference type="NCBI Taxonomy" id="2771"/>
    <lineage>
        <taxon>Eukaryota</taxon>
        <taxon>Rhodophyta</taxon>
        <taxon>Bangiophyceae</taxon>
        <taxon>Cyanidiales</taxon>
        <taxon>Cyanidiaceae</taxon>
        <taxon>Cyanidium</taxon>
    </lineage>
</organism>
<name>A0AAV9IXM4_CYACA</name>
<sequence length="344" mass="36697">MVAKWNGVQKRVRQLPQSIQRLRYVEESLEIVVAAGEELWWLAPGALPSDAVAPAAVPWCWPRHAWRLDGRITALCAYSGLVGTENGHVSLYRRASAGDDCGADVALDDSNLSRAFRAPPALPSLSVSAMAVVGIAPGVLATDDGELLLLAEPLDAAAPTLYARDGVGFVALAASQSPHEVVTASRSGAIAVWDTRTPYRSRLERRTTMVAASAFGPLRLATPAHSRILTLDLDERRLVGGSEHGHLLEWDVRRPDVVLQVARRHDGPVLEVRWVRGGTPRLGAASCGIDGRVYLGSDHQGAERVVCGGPGTDYARTVDVHRGGELGCYGGDAGLLVEVFLQSG</sequence>
<keyword evidence="6" id="KW-1185">Reference proteome</keyword>
<keyword evidence="3" id="KW-0677">Repeat</keyword>
<comment type="caution">
    <text evidence="5">The sequence shown here is derived from an EMBL/GenBank/DDBJ whole genome shotgun (WGS) entry which is preliminary data.</text>
</comment>
<gene>
    <name evidence="5" type="ORF">CDCA_CDCA10G3083</name>
</gene>
<dbReference type="Gene3D" id="2.130.10.10">
    <property type="entry name" value="YVTN repeat-like/Quinoprotein amine dehydrogenase"/>
    <property type="match status" value="1"/>
</dbReference>
<dbReference type="PANTHER" id="PTHR22652">
    <property type="entry name" value="NUCLEOPORIN NUP43"/>
    <property type="match status" value="1"/>
</dbReference>
<dbReference type="PANTHER" id="PTHR22652:SF0">
    <property type="entry name" value="NUCLEOPORIN NUP43"/>
    <property type="match status" value="1"/>
</dbReference>
<protein>
    <submittedName>
        <fullName evidence="5">Uncharacterized protein</fullName>
    </submittedName>
</protein>
<dbReference type="SUPFAM" id="SSF50978">
    <property type="entry name" value="WD40 repeat-like"/>
    <property type="match status" value="1"/>
</dbReference>
<keyword evidence="2" id="KW-0853">WD repeat</keyword>
<keyword evidence="4" id="KW-0539">Nucleus</keyword>
<dbReference type="AlphaFoldDB" id="A0AAV9IXM4"/>
<dbReference type="InterPro" id="IPR036322">
    <property type="entry name" value="WD40_repeat_dom_sf"/>
</dbReference>